<feature type="region of interest" description="Disordered" evidence="1">
    <location>
        <begin position="99"/>
        <end position="118"/>
    </location>
</feature>
<evidence type="ECO:0000259" key="3">
    <source>
        <dbReference type="Pfam" id="PF13240"/>
    </source>
</evidence>
<dbReference type="AlphaFoldDB" id="A0A483MLP2"/>
<dbReference type="EMBL" id="SDCQ01000014">
    <property type="protein sequence ID" value="TCX89446.1"/>
    <property type="molecule type" value="Genomic_DNA"/>
</dbReference>
<protein>
    <recommendedName>
        <fullName evidence="3">Zinc-ribbon domain-containing protein</fullName>
    </recommendedName>
</protein>
<dbReference type="EMBL" id="SDCP01000002">
    <property type="protein sequence ID" value="TCX87850.1"/>
    <property type="molecule type" value="Genomic_DNA"/>
</dbReference>
<evidence type="ECO:0000313" key="9">
    <source>
        <dbReference type="EMBL" id="TCY74407.1"/>
    </source>
</evidence>
<dbReference type="EMBL" id="SDDH01000001">
    <property type="protein sequence ID" value="TCY74407.1"/>
    <property type="molecule type" value="Genomic_DNA"/>
</dbReference>
<feature type="transmembrane region" description="Helical" evidence="2">
    <location>
        <begin position="45"/>
        <end position="65"/>
    </location>
</feature>
<comment type="caution">
    <text evidence="7">The sequence shown here is derived from an EMBL/GenBank/DDBJ whole genome shotgun (WGS) entry which is preliminary data.</text>
</comment>
<dbReference type="EMBL" id="SDCI01000003">
    <property type="protein sequence ID" value="TCX47121.1"/>
    <property type="molecule type" value="Genomic_DNA"/>
</dbReference>
<keyword evidence="2" id="KW-0472">Membrane</keyword>
<dbReference type="InterPro" id="IPR026870">
    <property type="entry name" value="Zinc_ribbon_dom"/>
</dbReference>
<sequence length="222" mass="24277">MALIKCHECAKDISDSAISCPHCGAPISNSQKTNSIKNNQEPRQVSFILALGIVIFPILFVWFLFRKGYSKKSRIIGIVYLVLSIIFLGRSSEDVSYESTETESVTSTSTSNGRPDASSLSEFSAQEIFDAYSANTVAADKQFKGKWLIISGKVGDINTDITNSAYVAFSVDDSFNSPQASFIESEEDKLANLRQGQYVKAICIGNGDIVKTPMLKNCTLVE</sequence>
<reference evidence="7" key="1">
    <citation type="submission" date="2019-01" db="EMBL/GenBank/DDBJ databases">
        <authorList>
            <person name="Lista F."/>
            <person name="Anselmo A."/>
        </authorList>
    </citation>
    <scope>NUCLEOTIDE SEQUENCE</scope>
    <source>
        <strain evidence="6">12S</strain>
        <strain evidence="9">14R</strain>
        <strain evidence="5">14S</strain>
        <strain evidence="4">16S</strain>
        <strain evidence="8">6S</strain>
        <strain evidence="7">7S</strain>
    </source>
</reference>
<evidence type="ECO:0000256" key="1">
    <source>
        <dbReference type="SAM" id="MobiDB-lite"/>
    </source>
</evidence>
<dbReference type="EMBL" id="SDCG01000003">
    <property type="protein sequence ID" value="TCX30447.1"/>
    <property type="molecule type" value="Genomic_DNA"/>
</dbReference>
<organism evidence="7">
    <name type="scientific">Klebsiella pneumoniae</name>
    <dbReference type="NCBI Taxonomy" id="573"/>
    <lineage>
        <taxon>Bacteria</taxon>
        <taxon>Pseudomonadati</taxon>
        <taxon>Pseudomonadota</taxon>
        <taxon>Gammaproteobacteria</taxon>
        <taxon>Enterobacterales</taxon>
        <taxon>Enterobacteriaceae</taxon>
        <taxon>Klebsiella/Raoultella group</taxon>
        <taxon>Klebsiella</taxon>
        <taxon>Klebsiella pneumoniae complex</taxon>
    </lineage>
</organism>
<accession>A0A483MLP2</accession>
<name>A0A483MLP2_KLEPN</name>
<gene>
    <name evidence="4" type="ORF">ETE70_06540</name>
    <name evidence="6" type="ORF">ETE72_01720</name>
    <name evidence="8" type="ORF">ETE87_15155</name>
    <name evidence="7" type="ORF">ETE99_03110</name>
    <name evidence="5" type="ORF">ETF02_05590</name>
    <name evidence="9" type="ORF">ETH45_01330</name>
</gene>
<evidence type="ECO:0000256" key="2">
    <source>
        <dbReference type="SAM" id="Phobius"/>
    </source>
</evidence>
<feature type="compositionally biased region" description="Low complexity" evidence="1">
    <location>
        <begin position="99"/>
        <end position="111"/>
    </location>
</feature>
<evidence type="ECO:0000313" key="8">
    <source>
        <dbReference type="EMBL" id="TCX89446.1"/>
    </source>
</evidence>
<evidence type="ECO:0000313" key="4">
    <source>
        <dbReference type="EMBL" id="TCX30447.1"/>
    </source>
</evidence>
<feature type="transmembrane region" description="Helical" evidence="2">
    <location>
        <begin position="72"/>
        <end position="89"/>
    </location>
</feature>
<keyword evidence="2" id="KW-1133">Transmembrane helix</keyword>
<dbReference type="EMBL" id="SDCK01000001">
    <property type="protein sequence ID" value="TCX58458.1"/>
    <property type="molecule type" value="Genomic_DNA"/>
</dbReference>
<proteinExistence type="predicted"/>
<dbReference type="RefSeq" id="WP_023158913.1">
    <property type="nucleotide sequence ID" value="NZ_CAAGTS010000006.1"/>
</dbReference>
<dbReference type="Pfam" id="PF13240">
    <property type="entry name" value="Zn_Ribbon_1"/>
    <property type="match status" value="1"/>
</dbReference>
<evidence type="ECO:0000313" key="5">
    <source>
        <dbReference type="EMBL" id="TCX47121.1"/>
    </source>
</evidence>
<feature type="domain" description="Zinc-ribbon" evidence="3">
    <location>
        <begin position="5"/>
        <end position="27"/>
    </location>
</feature>
<evidence type="ECO:0000313" key="7">
    <source>
        <dbReference type="EMBL" id="TCX87850.1"/>
    </source>
</evidence>
<evidence type="ECO:0000313" key="6">
    <source>
        <dbReference type="EMBL" id="TCX58458.1"/>
    </source>
</evidence>
<dbReference type="Pfam" id="PF12869">
    <property type="entry name" value="tRNA_anti-like"/>
    <property type="match status" value="1"/>
</dbReference>
<dbReference type="InterPro" id="IPR024422">
    <property type="entry name" value="Protein_unknown_function_OB"/>
</dbReference>
<keyword evidence="2" id="KW-0812">Transmembrane</keyword>